<dbReference type="GO" id="GO:0006782">
    <property type="term" value="P:protoporphyrinogen IX biosynthetic process"/>
    <property type="evidence" value="ECO:0007669"/>
    <property type="project" value="UniProtKB-UniPathway"/>
</dbReference>
<dbReference type="STRING" id="4232.A0A251U415"/>
<dbReference type="Gene3D" id="3.40.1500.10">
    <property type="entry name" value="Coproporphyrinogen III oxidase, aerobic"/>
    <property type="match status" value="1"/>
</dbReference>
<keyword evidence="4" id="KW-1185">Reference proteome</keyword>
<dbReference type="Pfam" id="PF01218">
    <property type="entry name" value="Coprogen_oxidas"/>
    <property type="match status" value="1"/>
</dbReference>
<dbReference type="InParanoid" id="A0A251U415"/>
<evidence type="ECO:0000256" key="2">
    <source>
        <dbReference type="SAM" id="MobiDB-lite"/>
    </source>
</evidence>
<feature type="region of interest" description="Disordered" evidence="2">
    <location>
        <begin position="1"/>
        <end position="21"/>
    </location>
</feature>
<name>A0A251U415_HELAN</name>
<organism evidence="3 4">
    <name type="scientific">Helianthus annuus</name>
    <name type="common">Common sunflower</name>
    <dbReference type="NCBI Taxonomy" id="4232"/>
    <lineage>
        <taxon>Eukaryota</taxon>
        <taxon>Viridiplantae</taxon>
        <taxon>Streptophyta</taxon>
        <taxon>Embryophyta</taxon>
        <taxon>Tracheophyta</taxon>
        <taxon>Spermatophyta</taxon>
        <taxon>Magnoliopsida</taxon>
        <taxon>eudicotyledons</taxon>
        <taxon>Gunneridae</taxon>
        <taxon>Pentapetalae</taxon>
        <taxon>asterids</taxon>
        <taxon>campanulids</taxon>
        <taxon>Asterales</taxon>
        <taxon>Asteraceae</taxon>
        <taxon>Asteroideae</taxon>
        <taxon>Heliantheae alliance</taxon>
        <taxon>Heliantheae</taxon>
        <taxon>Helianthus</taxon>
    </lineage>
</organism>
<dbReference type="AlphaFoldDB" id="A0A251U415"/>
<dbReference type="Proteomes" id="UP000215914">
    <property type="component" value="Chromosome 8"/>
</dbReference>
<dbReference type="SUPFAM" id="SSF102886">
    <property type="entry name" value="Coproporphyrinogen III oxidase"/>
    <property type="match status" value="1"/>
</dbReference>
<reference evidence="4" key="1">
    <citation type="journal article" date="2017" name="Nature">
        <title>The sunflower genome provides insights into oil metabolism, flowering and Asterid evolution.</title>
        <authorList>
            <person name="Badouin H."/>
            <person name="Gouzy J."/>
            <person name="Grassa C.J."/>
            <person name="Murat F."/>
            <person name="Staton S.E."/>
            <person name="Cottret L."/>
            <person name="Lelandais-Briere C."/>
            <person name="Owens G.L."/>
            <person name="Carrere S."/>
            <person name="Mayjonade B."/>
            <person name="Legrand L."/>
            <person name="Gill N."/>
            <person name="Kane N.C."/>
            <person name="Bowers J.E."/>
            <person name="Hubner S."/>
            <person name="Bellec A."/>
            <person name="Berard A."/>
            <person name="Berges H."/>
            <person name="Blanchet N."/>
            <person name="Boniface M.C."/>
            <person name="Brunel D."/>
            <person name="Catrice O."/>
            <person name="Chaidir N."/>
            <person name="Claudel C."/>
            <person name="Donnadieu C."/>
            <person name="Faraut T."/>
            <person name="Fievet G."/>
            <person name="Helmstetter N."/>
            <person name="King M."/>
            <person name="Knapp S.J."/>
            <person name="Lai Z."/>
            <person name="Le Paslier M.C."/>
            <person name="Lippi Y."/>
            <person name="Lorenzon L."/>
            <person name="Mandel J.R."/>
            <person name="Marage G."/>
            <person name="Marchand G."/>
            <person name="Marquand E."/>
            <person name="Bret-Mestries E."/>
            <person name="Morien E."/>
            <person name="Nambeesan S."/>
            <person name="Nguyen T."/>
            <person name="Pegot-Espagnet P."/>
            <person name="Pouilly N."/>
            <person name="Raftis F."/>
            <person name="Sallet E."/>
            <person name="Schiex T."/>
            <person name="Thomas J."/>
            <person name="Vandecasteele C."/>
            <person name="Vares D."/>
            <person name="Vear F."/>
            <person name="Vautrin S."/>
            <person name="Crespi M."/>
            <person name="Mangin B."/>
            <person name="Burke J.M."/>
            <person name="Salse J."/>
            <person name="Munos S."/>
            <person name="Vincourt P."/>
            <person name="Rieseberg L.H."/>
            <person name="Langlade N.B."/>
        </authorList>
    </citation>
    <scope>NUCLEOTIDE SEQUENCE [LARGE SCALE GENOMIC DNA]</scope>
    <source>
        <strain evidence="4">cv. SF193</strain>
    </source>
</reference>
<gene>
    <name evidence="3" type="ORF">HannXRQ_Chr08g0215991</name>
</gene>
<proteinExistence type="predicted"/>
<accession>A0A251U415</accession>
<protein>
    <submittedName>
        <fullName evidence="3">Putative coproporphyrinogen III oxidase, aerobic</fullName>
    </submittedName>
</protein>
<evidence type="ECO:0000313" key="3">
    <source>
        <dbReference type="EMBL" id="OTG17783.1"/>
    </source>
</evidence>
<comment type="catalytic activity">
    <reaction evidence="1">
        <text>coproporphyrinogen III + O2 + 2 H(+) = protoporphyrinogen IX + 2 CO2 + 2 H2O</text>
        <dbReference type="Rhea" id="RHEA:18257"/>
        <dbReference type="ChEBI" id="CHEBI:15377"/>
        <dbReference type="ChEBI" id="CHEBI:15378"/>
        <dbReference type="ChEBI" id="CHEBI:15379"/>
        <dbReference type="ChEBI" id="CHEBI:16526"/>
        <dbReference type="ChEBI" id="CHEBI:57307"/>
        <dbReference type="ChEBI" id="CHEBI:57309"/>
        <dbReference type="EC" id="1.3.3.3"/>
    </reaction>
</comment>
<sequence length="184" mass="21020">MAIGSILSPAKPQSGGVTTLLDQNGDFHNRRRLKSKRRFTWPLVPFYLWPSPKAAALGLLCELAAGMRQRKSLLEFRIFSCLSRRKDMPFTDKHKAWQQLRRGRYVEFTNSIWCMIEEQHSVLKLEVGLKAFLSLLYSILVRPNRFGIRGGICVSCDYGPPYMALRRLGFYYKADDDGGLGLSV</sequence>
<dbReference type="EMBL" id="CM007897">
    <property type="protein sequence ID" value="OTG17783.1"/>
    <property type="molecule type" value="Genomic_DNA"/>
</dbReference>
<dbReference type="InterPro" id="IPR036406">
    <property type="entry name" value="Coprogen_oxidase_aer_sf"/>
</dbReference>
<evidence type="ECO:0000313" key="4">
    <source>
        <dbReference type="Proteomes" id="UP000215914"/>
    </source>
</evidence>
<dbReference type="InterPro" id="IPR001260">
    <property type="entry name" value="Coprogen_oxidase_aer"/>
</dbReference>
<dbReference type="UniPathway" id="UPA00251">
    <property type="reaction ID" value="UER00322"/>
</dbReference>
<dbReference type="GO" id="GO:0004109">
    <property type="term" value="F:coproporphyrinogen oxidase activity"/>
    <property type="evidence" value="ECO:0007669"/>
    <property type="project" value="UniProtKB-EC"/>
</dbReference>
<evidence type="ECO:0000256" key="1">
    <source>
        <dbReference type="ARBA" id="ARBA00049102"/>
    </source>
</evidence>